<dbReference type="Proteomes" id="UP000015354">
    <property type="component" value="Unassembled WGS sequence"/>
</dbReference>
<dbReference type="PANTHER" id="PTHR43986">
    <property type="entry name" value="ELONGATION FACTOR 1-GAMMA"/>
    <property type="match status" value="1"/>
</dbReference>
<proteinExistence type="predicted"/>
<dbReference type="CDD" id="cd03181">
    <property type="entry name" value="GST_C_EF1Bgamma_like"/>
    <property type="match status" value="1"/>
</dbReference>
<dbReference type="AlphaFoldDB" id="S9VBF9"/>
<evidence type="ECO:0000313" key="4">
    <source>
        <dbReference type="Proteomes" id="UP000015354"/>
    </source>
</evidence>
<keyword evidence="4" id="KW-1185">Reference proteome</keyword>
<dbReference type="InterPro" id="IPR004046">
    <property type="entry name" value="GST_C"/>
</dbReference>
<dbReference type="OrthoDB" id="269973at2759"/>
<keyword evidence="3" id="KW-0251">Elongation factor</keyword>
<keyword evidence="3" id="KW-0648">Protein biosynthesis</keyword>
<sequence>MSLPMRLWYLKDADNASALKILAAANYLEVALEVQPLDRTKSSWTNNSEDFRERYDPTGQYPVLELTDPEILTAGSPSHPASNSPRRSASAAAPLTARRLASTLLLNGEASKSRNIFGANAILRFVGRSAGDAADALPPDAAAAGSADEKYIYGRTPFEASQVDMWISFSENELDAANGAFIAAHFAHKDKGGLQVTQPEAEFRKVARVMAALDEVLLIRTFLVGERLTLADIAIAFSVHLAYRCNKRYSEELAKRYRHVYRHYNSVMRHPKIKEVMRQAGATLGPLR</sequence>
<accession>S9VBF9</accession>
<dbReference type="GO" id="GO:0005737">
    <property type="term" value="C:cytoplasm"/>
    <property type="evidence" value="ECO:0007669"/>
    <property type="project" value="TreeGrafter"/>
</dbReference>
<name>S9VBF9_9TRYP</name>
<organism evidence="3 4">
    <name type="scientific">Strigomonas culicis</name>
    <dbReference type="NCBI Taxonomy" id="28005"/>
    <lineage>
        <taxon>Eukaryota</taxon>
        <taxon>Discoba</taxon>
        <taxon>Euglenozoa</taxon>
        <taxon>Kinetoplastea</taxon>
        <taxon>Metakinetoplastina</taxon>
        <taxon>Trypanosomatida</taxon>
        <taxon>Trypanosomatidae</taxon>
        <taxon>Strigomonadinae</taxon>
        <taxon>Strigomonas</taxon>
    </lineage>
</organism>
<dbReference type="InterPro" id="IPR050802">
    <property type="entry name" value="EF-GSTs"/>
</dbReference>
<protein>
    <submittedName>
        <fullName evidence="3">Elongation factor 1-gamma</fullName>
    </submittedName>
</protein>
<reference evidence="3 4" key="1">
    <citation type="journal article" date="2013" name="PLoS ONE">
        <title>Predicting the Proteins of Angomonas deanei, Strigomonas culicis and Their Respective Endosymbionts Reveals New Aspects of the Trypanosomatidae Family.</title>
        <authorList>
            <person name="Motta M.C."/>
            <person name="Martins A.C."/>
            <person name="de Souza S.S."/>
            <person name="Catta-Preta C.M."/>
            <person name="Silva R."/>
            <person name="Klein C.C."/>
            <person name="de Almeida L.G."/>
            <person name="de Lima Cunha O."/>
            <person name="Ciapina L.P."/>
            <person name="Brocchi M."/>
            <person name="Colabardini A.C."/>
            <person name="de Araujo Lima B."/>
            <person name="Machado C.R."/>
            <person name="de Almeida Soares C.M."/>
            <person name="Probst C.M."/>
            <person name="de Menezes C.B."/>
            <person name="Thompson C.E."/>
            <person name="Bartholomeu D.C."/>
            <person name="Gradia D.F."/>
            <person name="Pavoni D.P."/>
            <person name="Grisard E.C."/>
            <person name="Fantinatti-Garboggini F."/>
            <person name="Marchini F.K."/>
            <person name="Rodrigues-Luiz G.F."/>
            <person name="Wagner G."/>
            <person name="Goldman G.H."/>
            <person name="Fietto J.L."/>
            <person name="Elias M.C."/>
            <person name="Goldman M.H."/>
            <person name="Sagot M.F."/>
            <person name="Pereira M."/>
            <person name="Stoco P.H."/>
            <person name="de Mendonca-Neto R.P."/>
            <person name="Teixeira S.M."/>
            <person name="Maciel T.E."/>
            <person name="de Oliveira Mendes T.A."/>
            <person name="Urmenyi T.P."/>
            <person name="de Souza W."/>
            <person name="Schenkman S."/>
            <person name="de Vasconcelos A.T."/>
        </authorList>
    </citation>
    <scope>NUCLEOTIDE SEQUENCE [LARGE SCALE GENOMIC DNA]</scope>
</reference>
<dbReference type="GO" id="GO:0005634">
    <property type="term" value="C:nucleus"/>
    <property type="evidence" value="ECO:0007669"/>
    <property type="project" value="TreeGrafter"/>
</dbReference>
<dbReference type="GO" id="GO:0003746">
    <property type="term" value="F:translation elongation factor activity"/>
    <property type="evidence" value="ECO:0007669"/>
    <property type="project" value="UniProtKB-KW"/>
</dbReference>
<dbReference type="InterPro" id="IPR010987">
    <property type="entry name" value="Glutathione-S-Trfase_C-like"/>
</dbReference>
<dbReference type="Gene3D" id="1.20.1050.10">
    <property type="match status" value="1"/>
</dbReference>
<evidence type="ECO:0000256" key="1">
    <source>
        <dbReference type="SAM" id="MobiDB-lite"/>
    </source>
</evidence>
<dbReference type="PROSITE" id="PS50405">
    <property type="entry name" value="GST_CTER"/>
    <property type="match status" value="1"/>
</dbReference>
<feature type="domain" description="GST C-terminal" evidence="2">
    <location>
        <begin position="156"/>
        <end position="288"/>
    </location>
</feature>
<gene>
    <name evidence="3" type="ORF">STCU_07214</name>
</gene>
<dbReference type="SUPFAM" id="SSF47616">
    <property type="entry name" value="GST C-terminal domain-like"/>
    <property type="match status" value="1"/>
</dbReference>
<evidence type="ECO:0000313" key="3">
    <source>
        <dbReference type="EMBL" id="EPY24371.1"/>
    </source>
</evidence>
<evidence type="ECO:0000259" key="2">
    <source>
        <dbReference type="PROSITE" id="PS50405"/>
    </source>
</evidence>
<dbReference type="PANTHER" id="PTHR43986:SF9">
    <property type="entry name" value="FACTOR 1 GAMMA, PUTATIVE-RELATED"/>
    <property type="match status" value="1"/>
</dbReference>
<dbReference type="CDD" id="cd00570">
    <property type="entry name" value="GST_N_family"/>
    <property type="match status" value="1"/>
</dbReference>
<dbReference type="EMBL" id="ATMH01007214">
    <property type="protein sequence ID" value="EPY24371.1"/>
    <property type="molecule type" value="Genomic_DNA"/>
</dbReference>
<comment type="caution">
    <text evidence="3">The sequence shown here is derived from an EMBL/GenBank/DDBJ whole genome shotgun (WGS) entry which is preliminary data.</text>
</comment>
<dbReference type="InterPro" id="IPR036282">
    <property type="entry name" value="Glutathione-S-Trfase_C_sf"/>
</dbReference>
<dbReference type="FunFam" id="1.20.1050.10:FF:000069">
    <property type="entry name" value="Putative elongation factor 1-gamma"/>
    <property type="match status" value="1"/>
</dbReference>
<dbReference type="Pfam" id="PF00043">
    <property type="entry name" value="GST_C"/>
    <property type="match status" value="1"/>
</dbReference>
<feature type="compositionally biased region" description="Low complexity" evidence="1">
    <location>
        <begin position="76"/>
        <end position="92"/>
    </location>
</feature>
<feature type="region of interest" description="Disordered" evidence="1">
    <location>
        <begin position="72"/>
        <end position="92"/>
    </location>
</feature>